<evidence type="ECO:0000313" key="3">
    <source>
        <dbReference type="WBParaSite" id="SBAD_0000660401-mRNA-1"/>
    </source>
</evidence>
<dbReference type="InterPro" id="IPR052740">
    <property type="entry name" value="CE4"/>
</dbReference>
<accession>A0A183IRW0</accession>
<organism evidence="3">
    <name type="scientific">Soboliphyme baturini</name>
    <dbReference type="NCBI Taxonomy" id="241478"/>
    <lineage>
        <taxon>Eukaryota</taxon>
        <taxon>Metazoa</taxon>
        <taxon>Ecdysozoa</taxon>
        <taxon>Nematoda</taxon>
        <taxon>Enoplea</taxon>
        <taxon>Dorylaimia</taxon>
        <taxon>Dioctophymatida</taxon>
        <taxon>Dioctophymatoidea</taxon>
        <taxon>Soboliphymatidae</taxon>
        <taxon>Soboliphyme</taxon>
    </lineage>
</organism>
<evidence type="ECO:0000313" key="1">
    <source>
        <dbReference type="EMBL" id="VDP09835.1"/>
    </source>
</evidence>
<dbReference type="EMBL" id="UZAM01009684">
    <property type="protein sequence ID" value="VDP09835.1"/>
    <property type="molecule type" value="Genomic_DNA"/>
</dbReference>
<proteinExistence type="predicted"/>
<dbReference type="WBParaSite" id="SBAD_0000660401-mRNA-1">
    <property type="protein sequence ID" value="SBAD_0000660401-mRNA-1"/>
    <property type="gene ID" value="SBAD_0000660401"/>
</dbReference>
<keyword evidence="2" id="KW-1185">Reference proteome</keyword>
<dbReference type="Gene3D" id="3.20.20.370">
    <property type="entry name" value="Glycoside hydrolase/deacetylase"/>
    <property type="match status" value="1"/>
</dbReference>
<dbReference type="AlphaFoldDB" id="A0A183IRW0"/>
<dbReference type="OrthoDB" id="504708at2759"/>
<evidence type="ECO:0000313" key="2">
    <source>
        <dbReference type="Proteomes" id="UP000270296"/>
    </source>
</evidence>
<dbReference type="GO" id="GO:0005975">
    <property type="term" value="P:carbohydrate metabolic process"/>
    <property type="evidence" value="ECO:0007669"/>
    <property type="project" value="InterPro"/>
</dbReference>
<dbReference type="InterPro" id="IPR011330">
    <property type="entry name" value="Glyco_hydro/deAcase_b/a-brl"/>
</dbReference>
<gene>
    <name evidence="1" type="ORF">SBAD_LOCUS6357</name>
</gene>
<dbReference type="PANTHER" id="PTHR45985">
    <property type="match status" value="1"/>
</dbReference>
<protein>
    <submittedName>
        <fullName evidence="3">Chitin deacetylase</fullName>
    </submittedName>
</protein>
<reference evidence="3" key="1">
    <citation type="submission" date="2016-06" db="UniProtKB">
        <authorList>
            <consortium name="WormBaseParasite"/>
        </authorList>
    </citation>
    <scope>IDENTIFICATION</scope>
</reference>
<dbReference type="PANTHER" id="PTHR45985:SF3">
    <property type="entry name" value="CHITIN DEACETYLASE-LIKE 4"/>
    <property type="match status" value="1"/>
</dbReference>
<reference evidence="1 2" key="2">
    <citation type="submission" date="2018-11" db="EMBL/GenBank/DDBJ databases">
        <authorList>
            <consortium name="Pathogen Informatics"/>
        </authorList>
    </citation>
    <scope>NUCLEOTIDE SEQUENCE [LARGE SCALE GENOMIC DNA]</scope>
</reference>
<dbReference type="Proteomes" id="UP000270296">
    <property type="component" value="Unassembled WGS sequence"/>
</dbReference>
<dbReference type="SUPFAM" id="SSF88713">
    <property type="entry name" value="Glycoside hydrolase/deacetylase"/>
    <property type="match status" value="1"/>
</dbReference>
<sequence>MSRLCLATFRSLRGPWYPGQRLSRRTGFDIPGNLRPKDTPQIVVFTIDDPVNDRMFNIYKDIFGGSVKNRNGCPITATFFVPQEYNRYDQCQWLYWKGNELAVNSITHETLSSASVTRWSDEMAGMKRLLSQLSGIHVADIKGVRAPQLDIGGNEQFIMMQQDGFMYDNSMSANPGPTGPVYWPQTLDYKIAWKCEVPRCPNASFPGIWAVPINQLYGCFLKCAKDHRRAAMVRGLMRADNTVEDVYRILINNFNRHYESNRAPFIVTLNVDFFLLLPQQASVKALESFLTEILHKEDVWVVDMQKMLEWIRHPVPVSQISQFKPWSCDTRFRDDAAPCQVRMPDCLML</sequence>
<name>A0A183IRW0_9BILA</name>